<feature type="transmembrane region" description="Helical" evidence="5">
    <location>
        <begin position="174"/>
        <end position="191"/>
    </location>
</feature>
<dbReference type="Proteomes" id="UP000827284">
    <property type="component" value="Unassembled WGS sequence"/>
</dbReference>
<feature type="transmembrane region" description="Helical" evidence="5">
    <location>
        <begin position="239"/>
        <end position="259"/>
    </location>
</feature>
<dbReference type="EMBL" id="BQFW01000004">
    <property type="protein sequence ID" value="GJJ70916.1"/>
    <property type="molecule type" value="Genomic_DNA"/>
</dbReference>
<evidence type="ECO:0000256" key="5">
    <source>
        <dbReference type="SAM" id="Phobius"/>
    </source>
</evidence>
<evidence type="ECO:0000256" key="4">
    <source>
        <dbReference type="ARBA" id="ARBA00023136"/>
    </source>
</evidence>
<evidence type="ECO:0000313" key="7">
    <source>
        <dbReference type="Proteomes" id="UP000827284"/>
    </source>
</evidence>
<dbReference type="GO" id="GO:0016020">
    <property type="term" value="C:membrane"/>
    <property type="evidence" value="ECO:0007669"/>
    <property type="project" value="InterPro"/>
</dbReference>
<feature type="transmembrane region" description="Helical" evidence="5">
    <location>
        <begin position="103"/>
        <end position="122"/>
    </location>
</feature>
<keyword evidence="4 5" id="KW-0472">Membrane</keyword>
<keyword evidence="3 5" id="KW-1133">Transmembrane helix</keyword>
<evidence type="ECO:0000256" key="1">
    <source>
        <dbReference type="ARBA" id="ARBA00004127"/>
    </source>
</evidence>
<dbReference type="InterPro" id="IPR006838">
    <property type="entry name" value="ADTRP_AIG1"/>
</dbReference>
<sequence length="288" mass="32606">MSRSPTPSSVFSLTFSSDGLTDRLQESSLLFRKTRSGSKARPRVPSYASTSNTLPPLYRLKWKKIIFHFACISSALGAGLKLASLQTKGTKRGFGFGSQYLTILGLVMTIGMFLLALFVDFTQSSRARRIKNTLLPLLVTIECAIGAMYWLLVMRDVFHIYPDGNRYIPFWVDIQVHGLPFFYTLVEMFFISESFQVRRKADIINMSGFAVFYMCWSSFCAHMDGEWPYPVLQNITCPWTRLQMMTICSLSSVFAHIIITEAHVAHRARVAVKAMKGSKDLSQSSIDR</sequence>
<comment type="subcellular location">
    <subcellularLocation>
        <location evidence="1">Endomembrane system</location>
        <topology evidence="1">Multi-pass membrane protein</topology>
    </subcellularLocation>
</comment>
<dbReference type="OrthoDB" id="1898221at2759"/>
<organism evidence="6 7">
    <name type="scientific">Entomortierella parvispora</name>
    <dbReference type="NCBI Taxonomy" id="205924"/>
    <lineage>
        <taxon>Eukaryota</taxon>
        <taxon>Fungi</taxon>
        <taxon>Fungi incertae sedis</taxon>
        <taxon>Mucoromycota</taxon>
        <taxon>Mortierellomycotina</taxon>
        <taxon>Mortierellomycetes</taxon>
        <taxon>Mortierellales</taxon>
        <taxon>Mortierellaceae</taxon>
        <taxon>Entomortierella</taxon>
    </lineage>
</organism>
<reference evidence="6" key="1">
    <citation type="submission" date="2021-11" db="EMBL/GenBank/DDBJ databases">
        <authorList>
            <person name="Herlambang A."/>
            <person name="Guo Y."/>
            <person name="Takashima Y."/>
            <person name="Nishizawa T."/>
        </authorList>
    </citation>
    <scope>NUCLEOTIDE SEQUENCE</scope>
    <source>
        <strain evidence="6">E1425</strain>
    </source>
</reference>
<proteinExistence type="predicted"/>
<keyword evidence="7" id="KW-1185">Reference proteome</keyword>
<accession>A0A9P3LU90</accession>
<keyword evidence="2 5" id="KW-0812">Transmembrane</keyword>
<evidence type="ECO:0000256" key="2">
    <source>
        <dbReference type="ARBA" id="ARBA00022692"/>
    </source>
</evidence>
<dbReference type="PANTHER" id="PTHR10989:SF16">
    <property type="entry name" value="AT02829P-RELATED"/>
    <property type="match status" value="1"/>
</dbReference>
<protein>
    <recommendedName>
        <fullName evidence="8">FAR-17a/AIG1-like protein</fullName>
    </recommendedName>
</protein>
<dbReference type="AlphaFoldDB" id="A0A9P3LU90"/>
<feature type="transmembrane region" description="Helical" evidence="5">
    <location>
        <begin position="203"/>
        <end position="219"/>
    </location>
</feature>
<comment type="caution">
    <text evidence="6">The sequence shown here is derived from an EMBL/GenBank/DDBJ whole genome shotgun (WGS) entry which is preliminary data.</text>
</comment>
<evidence type="ECO:0008006" key="8">
    <source>
        <dbReference type="Google" id="ProtNLM"/>
    </source>
</evidence>
<dbReference type="PANTHER" id="PTHR10989">
    <property type="entry name" value="ANDROGEN-INDUCED PROTEIN 1-RELATED"/>
    <property type="match status" value="1"/>
</dbReference>
<evidence type="ECO:0000256" key="3">
    <source>
        <dbReference type="ARBA" id="ARBA00022989"/>
    </source>
</evidence>
<dbReference type="Pfam" id="PF04750">
    <property type="entry name" value="Far-17a_AIG1"/>
    <property type="match status" value="1"/>
</dbReference>
<feature type="transmembrane region" description="Helical" evidence="5">
    <location>
        <begin position="65"/>
        <end position="83"/>
    </location>
</feature>
<reference evidence="6" key="2">
    <citation type="journal article" date="2022" name="Microbiol. Resour. Announc.">
        <title>Whole-Genome Sequence of Entomortierella parvispora E1425, a Mucoromycotan Fungus Associated with Burkholderiaceae-Related Endosymbiotic Bacteria.</title>
        <authorList>
            <person name="Herlambang A."/>
            <person name="Guo Y."/>
            <person name="Takashima Y."/>
            <person name="Narisawa K."/>
            <person name="Ohta H."/>
            <person name="Nishizawa T."/>
        </authorList>
    </citation>
    <scope>NUCLEOTIDE SEQUENCE</scope>
    <source>
        <strain evidence="6">E1425</strain>
    </source>
</reference>
<gene>
    <name evidence="6" type="ORF">EMPS_03266</name>
</gene>
<evidence type="ECO:0000313" key="6">
    <source>
        <dbReference type="EMBL" id="GJJ70916.1"/>
    </source>
</evidence>
<dbReference type="GO" id="GO:0012505">
    <property type="term" value="C:endomembrane system"/>
    <property type="evidence" value="ECO:0007669"/>
    <property type="project" value="UniProtKB-SubCell"/>
</dbReference>
<name>A0A9P3LU90_9FUNG</name>
<feature type="transmembrane region" description="Helical" evidence="5">
    <location>
        <begin position="134"/>
        <end position="154"/>
    </location>
</feature>